<feature type="transmembrane region" description="Helical" evidence="8">
    <location>
        <begin position="340"/>
        <end position="361"/>
    </location>
</feature>
<sequence>MSLLLAIIPILIVLVGIVILKKPAWIVALIGVAITFLLAVTAFSGKPAAMLETSRSGVIAALQVAFLVWGAFSLLELMQVSSGMNRIKTTVSSLTRDRRVQIVLIAFCLGVFIEGATGNGAPAAILAPFLLGLGFQPLVAAAACLICNGVPPCFGGAGVPTIAGMSAITGTVPLEDIVAMTGRFLAAGCLVVPIVLLIVLYGAKSLKGMWGYLATVCIGMSIAMLLVSNFIGAELSDLISGVVGVIVSVAYLKLVGVKENAAYINDSSTEFETNQSNFKAFLPYLLLLILLPAVRFSFPLSALTKYGYATWIGAVIHIVVLISSFCMGCADKFLLCEKNAILKLIKPIITLCSLYALANLMNSSGMISQIAQFLADLAGKFYPAVSVLIGAIGAFITGSCLGSNKLFCMLHLEAAATLGINQIVAVTSSSAGGSLGNMICPNNIIAVNATLGLKNAEGEVFKRTIKAFIIMTVVYCVLSMVYAYLLFPAFGT</sequence>
<dbReference type="AlphaFoldDB" id="A0A1M4YAG5"/>
<name>A0A1M4YAG5_9CLOT</name>
<evidence type="ECO:0000256" key="7">
    <source>
        <dbReference type="ARBA" id="ARBA00023136"/>
    </source>
</evidence>
<evidence type="ECO:0000256" key="6">
    <source>
        <dbReference type="ARBA" id="ARBA00022989"/>
    </source>
</evidence>
<feature type="transmembrane region" description="Helical" evidence="8">
    <location>
        <begin position="381"/>
        <end position="401"/>
    </location>
</feature>
<dbReference type="GO" id="GO:0015295">
    <property type="term" value="F:solute:proton symporter activity"/>
    <property type="evidence" value="ECO:0007669"/>
    <property type="project" value="TreeGrafter"/>
</dbReference>
<organism evidence="9 10">
    <name type="scientific">Lactonifactor longoviformis DSM 17459</name>
    <dbReference type="NCBI Taxonomy" id="1122155"/>
    <lineage>
        <taxon>Bacteria</taxon>
        <taxon>Bacillati</taxon>
        <taxon>Bacillota</taxon>
        <taxon>Clostridia</taxon>
        <taxon>Eubacteriales</taxon>
        <taxon>Clostridiaceae</taxon>
        <taxon>Lactonifactor</taxon>
    </lineage>
</organism>
<evidence type="ECO:0000256" key="5">
    <source>
        <dbReference type="ARBA" id="ARBA00022692"/>
    </source>
</evidence>
<proteinExistence type="inferred from homology"/>
<comment type="subcellular location">
    <subcellularLocation>
        <location evidence="1 8">Cell membrane</location>
        <topology evidence="1 8">Multi-pass membrane protein</topology>
    </subcellularLocation>
</comment>
<dbReference type="InterPro" id="IPR003804">
    <property type="entry name" value="Lactate_perm"/>
</dbReference>
<evidence type="ECO:0000313" key="10">
    <source>
        <dbReference type="Proteomes" id="UP000184245"/>
    </source>
</evidence>
<feature type="transmembrane region" description="Helical" evidence="8">
    <location>
        <begin position="238"/>
        <end position="257"/>
    </location>
</feature>
<dbReference type="STRING" id="1122155.SAMN02745158_02287"/>
<evidence type="ECO:0000256" key="4">
    <source>
        <dbReference type="ARBA" id="ARBA00022475"/>
    </source>
</evidence>
<keyword evidence="7 8" id="KW-0472">Membrane</keyword>
<accession>A0A1M4YAG5</accession>
<gene>
    <name evidence="9" type="ORF">SAMN02745158_02287</name>
</gene>
<feature type="transmembrane region" description="Helical" evidence="8">
    <location>
        <begin position="123"/>
        <end position="146"/>
    </location>
</feature>
<feature type="transmembrane region" description="Helical" evidence="8">
    <location>
        <begin position="467"/>
        <end position="487"/>
    </location>
</feature>
<evidence type="ECO:0000256" key="8">
    <source>
        <dbReference type="RuleBase" id="RU365092"/>
    </source>
</evidence>
<comment type="function">
    <text evidence="8">Uptake of L-lactate across the membrane. Can also transport D-lactate and glycolate.</text>
</comment>
<dbReference type="Proteomes" id="UP000184245">
    <property type="component" value="Unassembled WGS sequence"/>
</dbReference>
<evidence type="ECO:0000256" key="1">
    <source>
        <dbReference type="ARBA" id="ARBA00004651"/>
    </source>
</evidence>
<feature type="transmembrane region" description="Helical" evidence="8">
    <location>
        <begin position="308"/>
        <end position="328"/>
    </location>
</feature>
<dbReference type="Pfam" id="PF02652">
    <property type="entry name" value="Lactate_perm"/>
    <property type="match status" value="2"/>
</dbReference>
<feature type="transmembrane region" description="Helical" evidence="8">
    <location>
        <begin position="210"/>
        <end position="232"/>
    </location>
</feature>
<dbReference type="GO" id="GO:0015129">
    <property type="term" value="F:lactate transmembrane transporter activity"/>
    <property type="evidence" value="ECO:0007669"/>
    <property type="project" value="UniProtKB-UniRule"/>
</dbReference>
<feature type="transmembrane region" description="Helical" evidence="8">
    <location>
        <begin position="153"/>
        <end position="172"/>
    </location>
</feature>
<dbReference type="PANTHER" id="PTHR30003:SF0">
    <property type="entry name" value="GLYCOLATE PERMEASE GLCA-RELATED"/>
    <property type="match status" value="1"/>
</dbReference>
<keyword evidence="6 8" id="KW-1133">Transmembrane helix</keyword>
<evidence type="ECO:0000313" key="9">
    <source>
        <dbReference type="EMBL" id="SHF02801.1"/>
    </source>
</evidence>
<dbReference type="RefSeq" id="WP_072851810.1">
    <property type="nucleotide sequence ID" value="NZ_FQVI01000011.1"/>
</dbReference>
<keyword evidence="5 8" id="KW-0812">Transmembrane</keyword>
<evidence type="ECO:0000256" key="2">
    <source>
        <dbReference type="ARBA" id="ARBA00010100"/>
    </source>
</evidence>
<feature type="transmembrane region" description="Helical" evidence="8">
    <location>
        <begin position="6"/>
        <end position="21"/>
    </location>
</feature>
<dbReference type="OrthoDB" id="9761056at2"/>
<dbReference type="GO" id="GO:0005886">
    <property type="term" value="C:plasma membrane"/>
    <property type="evidence" value="ECO:0007669"/>
    <property type="project" value="UniProtKB-SubCell"/>
</dbReference>
<keyword evidence="4 8" id="KW-1003">Cell membrane</keyword>
<comment type="similarity">
    <text evidence="2 8">Belongs to the lactate permease family.</text>
</comment>
<protein>
    <recommendedName>
        <fullName evidence="8">L-lactate permease</fullName>
    </recommendedName>
</protein>
<feature type="transmembrane region" description="Helical" evidence="8">
    <location>
        <begin position="184"/>
        <end position="203"/>
    </location>
</feature>
<keyword evidence="3 8" id="KW-0813">Transport</keyword>
<feature type="transmembrane region" description="Helical" evidence="8">
    <location>
        <begin position="57"/>
        <end position="78"/>
    </location>
</feature>
<dbReference type="PANTHER" id="PTHR30003">
    <property type="entry name" value="L-LACTATE PERMEASE"/>
    <property type="match status" value="1"/>
</dbReference>
<evidence type="ECO:0000256" key="3">
    <source>
        <dbReference type="ARBA" id="ARBA00022448"/>
    </source>
</evidence>
<keyword evidence="10" id="KW-1185">Reference proteome</keyword>
<dbReference type="EMBL" id="FQVI01000011">
    <property type="protein sequence ID" value="SHF02801.1"/>
    <property type="molecule type" value="Genomic_DNA"/>
</dbReference>
<feature type="transmembrane region" description="Helical" evidence="8">
    <location>
        <begin position="26"/>
        <end position="45"/>
    </location>
</feature>
<reference evidence="9 10" key="1">
    <citation type="submission" date="2016-11" db="EMBL/GenBank/DDBJ databases">
        <authorList>
            <person name="Jaros S."/>
            <person name="Januszkiewicz K."/>
            <person name="Wedrychowicz H."/>
        </authorList>
    </citation>
    <scope>NUCLEOTIDE SEQUENCE [LARGE SCALE GENOMIC DNA]</scope>
    <source>
        <strain evidence="9 10">DSM 17459</strain>
    </source>
</reference>
<feature type="transmembrane region" description="Helical" evidence="8">
    <location>
        <begin position="99"/>
        <end position="117"/>
    </location>
</feature>
<feature type="transmembrane region" description="Helical" evidence="8">
    <location>
        <begin position="278"/>
        <end position="296"/>
    </location>
</feature>